<feature type="region of interest" description="Disordered" evidence="1">
    <location>
        <begin position="829"/>
        <end position="858"/>
    </location>
</feature>
<dbReference type="Proteomes" id="UP001556367">
    <property type="component" value="Unassembled WGS sequence"/>
</dbReference>
<dbReference type="InterPro" id="IPR055334">
    <property type="entry name" value="PEX8-like"/>
</dbReference>
<keyword evidence="3" id="KW-1185">Reference proteome</keyword>
<comment type="caution">
    <text evidence="2">The sequence shown here is derived from an EMBL/GenBank/DDBJ whole genome shotgun (WGS) entry which is preliminary data.</text>
</comment>
<protein>
    <recommendedName>
        <fullName evidence="4">Mediator of RNA polymerase II transcription subunit 5</fullName>
    </recommendedName>
</protein>
<accession>A0ABR3K021</accession>
<name>A0ABR3K021_9AGAR</name>
<organism evidence="2 3">
    <name type="scientific">Hohenbuehelia grisea</name>
    <dbReference type="NCBI Taxonomy" id="104357"/>
    <lineage>
        <taxon>Eukaryota</taxon>
        <taxon>Fungi</taxon>
        <taxon>Dikarya</taxon>
        <taxon>Basidiomycota</taxon>
        <taxon>Agaricomycotina</taxon>
        <taxon>Agaricomycetes</taxon>
        <taxon>Agaricomycetidae</taxon>
        <taxon>Agaricales</taxon>
        <taxon>Pleurotineae</taxon>
        <taxon>Pleurotaceae</taxon>
        <taxon>Hohenbuehelia</taxon>
    </lineage>
</organism>
<dbReference type="EMBL" id="JASNQZ010000001">
    <property type="protein sequence ID" value="KAL0961396.1"/>
    <property type="molecule type" value="Genomic_DNA"/>
</dbReference>
<gene>
    <name evidence="2" type="ORF">HGRIS_006347</name>
</gene>
<evidence type="ECO:0000256" key="1">
    <source>
        <dbReference type="SAM" id="MobiDB-lite"/>
    </source>
</evidence>
<evidence type="ECO:0000313" key="3">
    <source>
        <dbReference type="Proteomes" id="UP001556367"/>
    </source>
</evidence>
<dbReference type="PANTHER" id="PTHR39214:SF1">
    <property type="entry name" value="MICROBODY (PEROXISOME) BIOGENESIS PROTEIN PEROXIN 8 (EUROFUNG)"/>
    <property type="match status" value="1"/>
</dbReference>
<sequence>MDRGYTNLLTHLHHNATSLPLETIQASLAHYLAHASPSPTPLAGTVVSSPLFLPLAYSRLQSLVTAFRHAFHVKYKMLETADQERRSQPLGLDMLSNVFTRSISTQLRRWVQEMDKGIQGGHPVLRIACCSGMLLGMEDLRLLSRDDKLDSGRIDFTGTRAKKNVEYEVVVALAEAMDRFAYLGGDAGWEREFQKATEQDEADALSLSFVLASQSAPLVLSERLKALPLQALASLLISTISKGYLSGEYIASLGSSCQMLPSGQISISGTTVATSITLIHDSPIFANIGPLSKFTGRILAILLDSKRPEGLTTARESLDMLRQLSERVGGYWQASSLAYVDESQIAPDSHDLTQSIWTVFKTMLFTTVMISNVVLQELVYMPPSAFLMPVISSRPSTSLSRTELSPRNSTGATLPPDLAIATLWTLFHQAHVVSQFGGVVSTQPSDDDAGFKELKETFYLALDIVSDKAVGHSAETWVRDVVRSLREHVPSTSATGTVLPPPPTASTSSAAHTDDTFAELSHSQRAFALASIEQLVPSLSEQVVQNQVLPLCLPDLNEPSHRETFESAHSVVLAIFASHAQRVGENPPPSPLALASSAASSAAAQPSQASLPNSSNLAHSKSTFFDQTTNQHRMVPGPSGTATERHSATLTARLVPFYTNCLIENSKDGKLSTAQLRLAFAALVGSATAHAATSGQLAPTTTDERYALAMFCIQSLSDAIREIVDDQISSSSPHKGQERLHRLHLTLISCIPSLPLALLPRVLDEIRGFIVDSLGSEDAVESASGPPPKRRNELVAALFSEIHEGVGDREKEYLMRWWYDNRQHLGDDIVSKGEDRVSPRKDPGKGKARTPNAILSRL</sequence>
<dbReference type="PANTHER" id="PTHR39214">
    <property type="entry name" value="MICROBODY (PEROXISOME) BIOGENESIS PROTEIN PEROXIN 8 (EUROFUNG)"/>
    <property type="match status" value="1"/>
</dbReference>
<evidence type="ECO:0008006" key="4">
    <source>
        <dbReference type="Google" id="ProtNLM"/>
    </source>
</evidence>
<feature type="region of interest" description="Disordered" evidence="1">
    <location>
        <begin position="490"/>
        <end position="512"/>
    </location>
</feature>
<feature type="compositionally biased region" description="Basic and acidic residues" evidence="1">
    <location>
        <begin position="829"/>
        <end position="845"/>
    </location>
</feature>
<proteinExistence type="predicted"/>
<evidence type="ECO:0000313" key="2">
    <source>
        <dbReference type="EMBL" id="KAL0961396.1"/>
    </source>
</evidence>
<reference evidence="3" key="1">
    <citation type="submission" date="2024-06" db="EMBL/GenBank/DDBJ databases">
        <title>Multi-omics analyses provide insights into the biosynthesis of the anticancer antibiotic pleurotin in Hohenbuehelia grisea.</title>
        <authorList>
            <person name="Weaver J.A."/>
            <person name="Alberti F."/>
        </authorList>
    </citation>
    <scope>NUCLEOTIDE SEQUENCE [LARGE SCALE GENOMIC DNA]</scope>
    <source>
        <strain evidence="3">T-177</strain>
    </source>
</reference>